<dbReference type="CDD" id="cd07341">
    <property type="entry name" value="M56_BlaR1_MecR1_like"/>
    <property type="match status" value="1"/>
</dbReference>
<feature type="transmembrane region" description="Helical" evidence="2">
    <location>
        <begin position="50"/>
        <end position="71"/>
    </location>
</feature>
<feature type="transmembrane region" description="Helical" evidence="2">
    <location>
        <begin position="220"/>
        <end position="242"/>
    </location>
</feature>
<feature type="compositionally biased region" description="Pro residues" evidence="1">
    <location>
        <begin position="337"/>
        <end position="348"/>
    </location>
</feature>
<dbReference type="PANTHER" id="PTHR34978">
    <property type="entry name" value="POSSIBLE SENSOR-TRANSDUCER PROTEIN BLAR"/>
    <property type="match status" value="1"/>
</dbReference>
<evidence type="ECO:0000313" key="5">
    <source>
        <dbReference type="Proteomes" id="UP000886657"/>
    </source>
</evidence>
<comment type="caution">
    <text evidence="4">The sequence shown here is derived from an EMBL/GenBank/DDBJ whole genome shotgun (WGS) entry which is preliminary data.</text>
</comment>
<accession>A0A9D7SJS1</accession>
<dbReference type="EMBL" id="JADKIO010000008">
    <property type="protein sequence ID" value="MBK9797216.1"/>
    <property type="molecule type" value="Genomic_DNA"/>
</dbReference>
<feature type="domain" description="Peptidase M56" evidence="3">
    <location>
        <begin position="21"/>
        <end position="256"/>
    </location>
</feature>
<dbReference type="AlphaFoldDB" id="A0A9D7SJS1"/>
<protein>
    <submittedName>
        <fullName evidence="4">M56 family metallopeptidase</fullName>
    </submittedName>
</protein>
<name>A0A9D7SJS1_9BACT</name>
<keyword evidence="2" id="KW-0812">Transmembrane</keyword>
<feature type="transmembrane region" description="Helical" evidence="2">
    <location>
        <begin position="20"/>
        <end position="41"/>
    </location>
</feature>
<evidence type="ECO:0000259" key="3">
    <source>
        <dbReference type="Pfam" id="PF05569"/>
    </source>
</evidence>
<feature type="compositionally biased region" description="Polar residues" evidence="1">
    <location>
        <begin position="354"/>
        <end position="365"/>
    </location>
</feature>
<sequence length="365" mass="39729">MTTPLSFLLHPAAQTLGWTLLHFLWQGAVLGLLAWLTLFLLRGANAKARYGLACAFLLLMVAAPVATFLLLQQPGQAASGLPVLAAEPGVMNGAVPMHLTQQVKAWLDPSLPWLLLGWAAGVLILSIRFLGSWVRVQRLRRRSAVPVPAEWHLVLSRLCRELRLSRTVRLLQSAAVEVPTALGWLRPMILLPACALTGLAPCSWRPSWPTSWPHIRRGDFLVNLLQSLVEVLLFYHPAVWWLSSRIRAERELCCDDVAAELCGDPLILARALTDLEALREPVQPSPSHLAWRPTEAPSCTASGTCSIPPCPSPAGPGHGPGHPRRLPCWAPRASPWATPPPTKPPGPTGPRASRSPTTSATWMCA</sequence>
<gene>
    <name evidence="4" type="ORF">IPP58_12105</name>
</gene>
<dbReference type="InterPro" id="IPR052173">
    <property type="entry name" value="Beta-lactam_resp_regulator"/>
</dbReference>
<dbReference type="Proteomes" id="UP000886657">
    <property type="component" value="Unassembled WGS sequence"/>
</dbReference>
<organism evidence="4 5">
    <name type="scientific">Candidatus Geothrix skivensis</name>
    <dbReference type="NCBI Taxonomy" id="2954439"/>
    <lineage>
        <taxon>Bacteria</taxon>
        <taxon>Pseudomonadati</taxon>
        <taxon>Acidobacteriota</taxon>
        <taxon>Holophagae</taxon>
        <taxon>Holophagales</taxon>
        <taxon>Holophagaceae</taxon>
        <taxon>Geothrix</taxon>
    </lineage>
</organism>
<feature type="region of interest" description="Disordered" evidence="1">
    <location>
        <begin position="314"/>
        <end position="365"/>
    </location>
</feature>
<keyword evidence="2" id="KW-1133">Transmembrane helix</keyword>
<proteinExistence type="predicted"/>
<reference evidence="4" key="1">
    <citation type="submission" date="2020-10" db="EMBL/GenBank/DDBJ databases">
        <title>Connecting structure to function with the recovery of over 1000 high-quality activated sludge metagenome-assembled genomes encoding full-length rRNA genes using long-read sequencing.</title>
        <authorList>
            <person name="Singleton C.M."/>
            <person name="Petriglieri F."/>
            <person name="Kristensen J.M."/>
            <person name="Kirkegaard R.H."/>
            <person name="Michaelsen T.Y."/>
            <person name="Andersen M.H."/>
            <person name="Karst S.M."/>
            <person name="Dueholm M.S."/>
            <person name="Nielsen P.H."/>
            <person name="Albertsen M."/>
        </authorList>
    </citation>
    <scope>NUCLEOTIDE SEQUENCE</scope>
    <source>
        <strain evidence="4">Skiv_18-Q3-R9-52_MAXAC.067</strain>
    </source>
</reference>
<evidence type="ECO:0000256" key="1">
    <source>
        <dbReference type="SAM" id="MobiDB-lite"/>
    </source>
</evidence>
<keyword evidence="2" id="KW-0472">Membrane</keyword>
<dbReference type="InterPro" id="IPR008756">
    <property type="entry name" value="Peptidase_M56"/>
</dbReference>
<evidence type="ECO:0000256" key="2">
    <source>
        <dbReference type="SAM" id="Phobius"/>
    </source>
</evidence>
<dbReference type="Pfam" id="PF05569">
    <property type="entry name" value="Peptidase_M56"/>
    <property type="match status" value="1"/>
</dbReference>
<feature type="transmembrane region" description="Helical" evidence="2">
    <location>
        <begin position="113"/>
        <end position="134"/>
    </location>
</feature>
<dbReference type="PANTHER" id="PTHR34978:SF3">
    <property type="entry name" value="SLR0241 PROTEIN"/>
    <property type="match status" value="1"/>
</dbReference>
<evidence type="ECO:0000313" key="4">
    <source>
        <dbReference type="EMBL" id="MBK9797216.1"/>
    </source>
</evidence>